<evidence type="ECO:0000313" key="2">
    <source>
        <dbReference type="EMBL" id="PIK33726.1"/>
    </source>
</evidence>
<dbReference type="InterPro" id="IPR007111">
    <property type="entry name" value="NACHT_NTPase"/>
</dbReference>
<dbReference type="EMBL" id="MRZV01002432">
    <property type="protein sequence ID" value="PIK33726.1"/>
    <property type="molecule type" value="Genomic_DNA"/>
</dbReference>
<feature type="domain" description="NACHT" evidence="1">
    <location>
        <begin position="233"/>
        <end position="338"/>
    </location>
</feature>
<gene>
    <name evidence="2" type="ORF">BSL78_29454</name>
</gene>
<dbReference type="PANTHER" id="PTHR46312">
    <property type="entry name" value="NACHT DOMAIN-CONTAINING PROTEIN"/>
    <property type="match status" value="1"/>
</dbReference>
<dbReference type="STRING" id="307972.A0A2G8JDB3"/>
<dbReference type="PANTHER" id="PTHR46312:SF2">
    <property type="entry name" value="NUCLEOTIDE-BINDING OLIGOMERIZATION DOMAIN-CONTAINING PROTEIN 2-LIKE"/>
    <property type="match status" value="1"/>
</dbReference>
<evidence type="ECO:0000259" key="1">
    <source>
        <dbReference type="PROSITE" id="PS50837"/>
    </source>
</evidence>
<accession>A0A2G8JDB3</accession>
<dbReference type="Pfam" id="PF05729">
    <property type="entry name" value="NACHT"/>
    <property type="match status" value="1"/>
</dbReference>
<dbReference type="PROSITE" id="PS50837">
    <property type="entry name" value="NACHT"/>
    <property type="match status" value="1"/>
</dbReference>
<dbReference type="OrthoDB" id="120976at2759"/>
<dbReference type="Gene3D" id="3.40.50.300">
    <property type="entry name" value="P-loop containing nucleotide triphosphate hydrolases"/>
    <property type="match status" value="1"/>
</dbReference>
<name>A0A2G8JDB3_STIJA</name>
<dbReference type="Proteomes" id="UP000230750">
    <property type="component" value="Unassembled WGS sequence"/>
</dbReference>
<keyword evidence="3" id="KW-1185">Reference proteome</keyword>
<organism evidence="2 3">
    <name type="scientific">Stichopus japonicus</name>
    <name type="common">Sea cucumber</name>
    <dbReference type="NCBI Taxonomy" id="307972"/>
    <lineage>
        <taxon>Eukaryota</taxon>
        <taxon>Metazoa</taxon>
        <taxon>Echinodermata</taxon>
        <taxon>Eleutherozoa</taxon>
        <taxon>Echinozoa</taxon>
        <taxon>Holothuroidea</taxon>
        <taxon>Aspidochirotacea</taxon>
        <taxon>Aspidochirotida</taxon>
        <taxon>Stichopodidae</taxon>
        <taxon>Apostichopus</taxon>
    </lineage>
</organism>
<dbReference type="InterPro" id="IPR027417">
    <property type="entry name" value="P-loop_NTPase"/>
</dbReference>
<dbReference type="SUPFAM" id="SSF52540">
    <property type="entry name" value="P-loop containing nucleoside triphosphate hydrolases"/>
    <property type="match status" value="1"/>
</dbReference>
<proteinExistence type="predicted"/>
<comment type="caution">
    <text evidence="2">The sequence shown here is derived from an EMBL/GenBank/DDBJ whole genome shotgun (WGS) entry which is preliminary data.</text>
</comment>
<reference evidence="2 3" key="1">
    <citation type="journal article" date="2017" name="PLoS Biol.">
        <title>The sea cucumber genome provides insights into morphological evolution and visceral regeneration.</title>
        <authorList>
            <person name="Zhang X."/>
            <person name="Sun L."/>
            <person name="Yuan J."/>
            <person name="Sun Y."/>
            <person name="Gao Y."/>
            <person name="Zhang L."/>
            <person name="Li S."/>
            <person name="Dai H."/>
            <person name="Hamel J.F."/>
            <person name="Liu C."/>
            <person name="Yu Y."/>
            <person name="Liu S."/>
            <person name="Lin W."/>
            <person name="Guo K."/>
            <person name="Jin S."/>
            <person name="Xu P."/>
            <person name="Storey K.B."/>
            <person name="Huan P."/>
            <person name="Zhang T."/>
            <person name="Zhou Y."/>
            <person name="Zhang J."/>
            <person name="Lin C."/>
            <person name="Li X."/>
            <person name="Xing L."/>
            <person name="Huo D."/>
            <person name="Sun M."/>
            <person name="Wang L."/>
            <person name="Mercier A."/>
            <person name="Li F."/>
            <person name="Yang H."/>
            <person name="Xiang J."/>
        </authorList>
    </citation>
    <scope>NUCLEOTIDE SEQUENCE [LARGE SCALE GENOMIC DNA]</scope>
    <source>
        <strain evidence="2">Shaxun</strain>
        <tissue evidence="2">Muscle</tissue>
    </source>
</reference>
<sequence>MFTPAVIDELRQASNSPEQRMVSLMEEKGQIRPNDISPLVTALGKLELHGLLSTLHRIFQGSEDFGRFKIQLAELLTTENILKLATFFVFTPAEIDELRHAKESHGLLMVSLMEERGQIQPNDISPLLTALGKLELHGLRTTLHRIFQGSEDKTCQFVQYLKTSYKQLYSKINPIPYIREKVFRVNDIFVEGGIEIHGRDNKGSERPLEGNRMEAVKLKSYRDVFNDNIISSKRILLEGDPGYGKTTFTLQAAYDWCTASDSSPLKDVAIFILLPLRLLGGILSICLAIKLMLMPDESNLTEEDIMEILRNSPGAVLVFDGYDEYPDKDNIEISQVMKIIAGNMFANFKVITCTRSSYIPDNLDVETVYVRLTGFDDNARDDYIRRAVAVNDNQAARRINDLLTSSPVLSDICQVPLFCVMFVHISYGSKNILSFASVTSFFRHILTCFYEHMRNKMGHARKRKTVISFQIIQSLTNYYLMRLLERISRLFGKKKRSRPMLAMDVTMNLYQ</sequence>
<evidence type="ECO:0000313" key="3">
    <source>
        <dbReference type="Proteomes" id="UP000230750"/>
    </source>
</evidence>
<protein>
    <recommendedName>
        <fullName evidence="1">NACHT domain-containing protein</fullName>
    </recommendedName>
</protein>
<dbReference type="AlphaFoldDB" id="A0A2G8JDB3"/>